<sequence>MMRLFFTLFLVIFFASNSNAQLRESKFIFQEAQAGDLALVDRGSPLSLHFDLKNDKVVLRAVENRRQDFEMVAGRLKPSYLGPPQSVQL</sequence>
<comment type="caution">
    <text evidence="2">The sequence shown here is derived from an EMBL/GenBank/DDBJ whole genome shotgun (WGS) entry which is preliminary data.</text>
</comment>
<feature type="signal peptide" evidence="1">
    <location>
        <begin position="1"/>
        <end position="20"/>
    </location>
</feature>
<evidence type="ECO:0000256" key="1">
    <source>
        <dbReference type="SAM" id="SignalP"/>
    </source>
</evidence>
<organism evidence="2 3">
    <name type="scientific">Sphingobacterium corticibacterium</name>
    <dbReference type="NCBI Taxonomy" id="2484746"/>
    <lineage>
        <taxon>Bacteria</taxon>
        <taxon>Pseudomonadati</taxon>
        <taxon>Bacteroidota</taxon>
        <taxon>Sphingobacteriia</taxon>
        <taxon>Sphingobacteriales</taxon>
        <taxon>Sphingobacteriaceae</taxon>
        <taxon>Sphingobacterium</taxon>
    </lineage>
</organism>
<accession>A0A4Q6XHC7</accession>
<protein>
    <submittedName>
        <fullName evidence="2">Uncharacterized protein</fullName>
    </submittedName>
</protein>
<reference evidence="2 3" key="1">
    <citation type="submission" date="2019-02" db="EMBL/GenBank/DDBJ databases">
        <authorList>
            <person name="Li Y."/>
        </authorList>
    </citation>
    <scope>NUCLEOTIDE SEQUENCE [LARGE SCALE GENOMIC DNA]</scope>
    <source>
        <strain evidence="2 3">30C10-4-7</strain>
    </source>
</reference>
<dbReference type="Proteomes" id="UP000292855">
    <property type="component" value="Unassembled WGS sequence"/>
</dbReference>
<feature type="chain" id="PRO_5020423950" evidence="1">
    <location>
        <begin position="21"/>
        <end position="89"/>
    </location>
</feature>
<name>A0A4Q6XHC7_9SPHI</name>
<dbReference type="EMBL" id="SGIT01000002">
    <property type="protein sequence ID" value="RZF59311.1"/>
    <property type="molecule type" value="Genomic_DNA"/>
</dbReference>
<gene>
    <name evidence="2" type="ORF">EWE74_09005</name>
</gene>
<dbReference type="AlphaFoldDB" id="A0A4Q6XHC7"/>
<evidence type="ECO:0000313" key="2">
    <source>
        <dbReference type="EMBL" id="RZF59311.1"/>
    </source>
</evidence>
<dbReference type="RefSeq" id="WP_130141233.1">
    <property type="nucleotide sequence ID" value="NZ_SGIT01000002.1"/>
</dbReference>
<proteinExistence type="predicted"/>
<evidence type="ECO:0000313" key="3">
    <source>
        <dbReference type="Proteomes" id="UP000292855"/>
    </source>
</evidence>
<keyword evidence="3" id="KW-1185">Reference proteome</keyword>
<keyword evidence="1" id="KW-0732">Signal</keyword>